<evidence type="ECO:0000313" key="11">
    <source>
        <dbReference type="Ensembl" id="ENSATEP00000003304.1"/>
    </source>
</evidence>
<keyword evidence="8" id="KW-0732">Signal</keyword>
<dbReference type="InterPro" id="IPR000157">
    <property type="entry name" value="TIR_dom"/>
</dbReference>
<evidence type="ECO:0000313" key="12">
    <source>
        <dbReference type="Proteomes" id="UP000265040"/>
    </source>
</evidence>
<name>A0A3Q1H6Z3_ANATE</name>
<evidence type="ECO:0000259" key="10">
    <source>
        <dbReference type="PROSITE" id="PS50835"/>
    </source>
</evidence>
<accession>A0A3Q1H6Z3</accession>
<dbReference type="Pfam" id="PF01582">
    <property type="entry name" value="TIR"/>
    <property type="match status" value="1"/>
</dbReference>
<keyword evidence="7" id="KW-0812">Transmembrane</keyword>
<keyword evidence="7" id="KW-1133">Transmembrane helix</keyword>
<dbReference type="InterPro" id="IPR003599">
    <property type="entry name" value="Ig_sub"/>
</dbReference>
<evidence type="ECO:0000256" key="8">
    <source>
        <dbReference type="SAM" id="SignalP"/>
    </source>
</evidence>
<protein>
    <submittedName>
        <fullName evidence="11">Interleukin 1 receptor like 1</fullName>
    </submittedName>
</protein>
<feature type="transmembrane region" description="Helical" evidence="7">
    <location>
        <begin position="339"/>
        <end position="361"/>
    </location>
</feature>
<evidence type="ECO:0000256" key="2">
    <source>
        <dbReference type="ARBA" id="ARBA00022801"/>
    </source>
</evidence>
<dbReference type="SUPFAM" id="SSF48726">
    <property type="entry name" value="Immunoglobulin"/>
    <property type="match status" value="1"/>
</dbReference>
<keyword evidence="7" id="KW-0472">Membrane</keyword>
<dbReference type="GeneTree" id="ENSGT01090000259985"/>
<dbReference type="PRINTS" id="PR01537">
    <property type="entry name" value="INTRLKN1R1F"/>
</dbReference>
<keyword evidence="5" id="KW-0325">Glycoprotein</keyword>
<feature type="domain" description="Ig-like" evidence="10">
    <location>
        <begin position="214"/>
        <end position="322"/>
    </location>
</feature>
<keyword evidence="3" id="KW-0520">NAD</keyword>
<dbReference type="FunFam" id="3.40.50.10140:FF:000009">
    <property type="entry name" value="X-linked interleukin-1 receptor accessory protein-like 1"/>
    <property type="match status" value="1"/>
</dbReference>
<keyword evidence="2" id="KW-0378">Hydrolase</keyword>
<comment type="similarity">
    <text evidence="1">Belongs to the interleukin-1 receptor family.</text>
</comment>
<evidence type="ECO:0000256" key="4">
    <source>
        <dbReference type="ARBA" id="ARBA00023157"/>
    </source>
</evidence>
<keyword evidence="12" id="KW-1185">Reference proteome</keyword>
<dbReference type="Ensembl" id="ENSATET00000003334.3">
    <property type="protein sequence ID" value="ENSATEP00000003304.1"/>
    <property type="gene ID" value="ENSATEG00000002343.3"/>
</dbReference>
<dbReference type="AlphaFoldDB" id="A0A3Q1H6Z3"/>
<dbReference type="Proteomes" id="UP000265040">
    <property type="component" value="Chromosome 21"/>
</dbReference>
<evidence type="ECO:0000256" key="6">
    <source>
        <dbReference type="ARBA" id="ARBA00023319"/>
    </source>
</evidence>
<evidence type="ECO:0000256" key="7">
    <source>
        <dbReference type="SAM" id="Phobius"/>
    </source>
</evidence>
<reference evidence="11" key="1">
    <citation type="submission" date="2021-04" db="EMBL/GenBank/DDBJ databases">
        <authorList>
            <consortium name="Wellcome Sanger Institute Data Sharing"/>
        </authorList>
    </citation>
    <scope>NUCLEOTIDE SEQUENCE [LARGE SCALE GENOMIC DNA]</scope>
</reference>
<dbReference type="SMART" id="SM00409">
    <property type="entry name" value="IG"/>
    <property type="match status" value="3"/>
</dbReference>
<dbReference type="PROSITE" id="PS50104">
    <property type="entry name" value="TIR"/>
    <property type="match status" value="1"/>
</dbReference>
<dbReference type="PANTHER" id="PTHR11890:SF26">
    <property type="entry name" value="INTERLEUKIN-1 RECEPTOR TYPE 1"/>
    <property type="match status" value="1"/>
</dbReference>
<dbReference type="GO" id="GO:0007165">
    <property type="term" value="P:signal transduction"/>
    <property type="evidence" value="ECO:0007669"/>
    <property type="project" value="InterPro"/>
</dbReference>
<dbReference type="Gene3D" id="3.40.50.10140">
    <property type="entry name" value="Toll/interleukin-1 receptor homology (TIR) domain"/>
    <property type="match status" value="1"/>
</dbReference>
<proteinExistence type="inferred from homology"/>
<organism evidence="11 12">
    <name type="scientific">Anabas testudineus</name>
    <name type="common">Climbing perch</name>
    <name type="synonym">Anthias testudineus</name>
    <dbReference type="NCBI Taxonomy" id="64144"/>
    <lineage>
        <taxon>Eukaryota</taxon>
        <taxon>Metazoa</taxon>
        <taxon>Chordata</taxon>
        <taxon>Craniata</taxon>
        <taxon>Vertebrata</taxon>
        <taxon>Euteleostomi</taxon>
        <taxon>Actinopterygii</taxon>
        <taxon>Neopterygii</taxon>
        <taxon>Teleostei</taxon>
        <taxon>Neoteleostei</taxon>
        <taxon>Acanthomorphata</taxon>
        <taxon>Anabantaria</taxon>
        <taxon>Anabantiformes</taxon>
        <taxon>Anabantoidei</taxon>
        <taxon>Anabantidae</taxon>
        <taxon>Anabas</taxon>
    </lineage>
</organism>
<reference evidence="11" key="2">
    <citation type="submission" date="2025-08" db="UniProtKB">
        <authorList>
            <consortium name="Ensembl"/>
        </authorList>
    </citation>
    <scope>IDENTIFICATION</scope>
</reference>
<reference evidence="11" key="3">
    <citation type="submission" date="2025-09" db="UniProtKB">
        <authorList>
            <consortium name="Ensembl"/>
        </authorList>
    </citation>
    <scope>IDENTIFICATION</scope>
</reference>
<evidence type="ECO:0000256" key="1">
    <source>
        <dbReference type="ARBA" id="ARBA00009752"/>
    </source>
</evidence>
<dbReference type="PANTHER" id="PTHR11890">
    <property type="entry name" value="INTERLEUKIN-1 RECEPTOR FAMILY MEMBER"/>
    <property type="match status" value="1"/>
</dbReference>
<feature type="domain" description="TIR" evidence="9">
    <location>
        <begin position="375"/>
        <end position="538"/>
    </location>
</feature>
<dbReference type="SUPFAM" id="SSF52200">
    <property type="entry name" value="Toll/Interleukin receptor TIR domain"/>
    <property type="match status" value="1"/>
</dbReference>
<dbReference type="InterPro" id="IPR036179">
    <property type="entry name" value="Ig-like_dom_sf"/>
</dbReference>
<dbReference type="Gene3D" id="2.60.40.10">
    <property type="entry name" value="Immunoglobulins"/>
    <property type="match status" value="3"/>
</dbReference>
<dbReference type="InterPro" id="IPR035897">
    <property type="entry name" value="Toll_tir_struct_dom_sf"/>
</dbReference>
<dbReference type="InterPro" id="IPR007110">
    <property type="entry name" value="Ig-like_dom"/>
</dbReference>
<dbReference type="OrthoDB" id="6132459at2759"/>
<feature type="chain" id="PRO_5018705180" evidence="8">
    <location>
        <begin position="19"/>
        <end position="552"/>
    </location>
</feature>
<gene>
    <name evidence="11" type="primary">IL1RL1</name>
</gene>
<feature type="signal peptide" evidence="8">
    <location>
        <begin position="1"/>
        <end position="18"/>
    </location>
</feature>
<evidence type="ECO:0000256" key="3">
    <source>
        <dbReference type="ARBA" id="ARBA00023027"/>
    </source>
</evidence>
<dbReference type="PROSITE" id="PS50835">
    <property type="entry name" value="IG_LIKE"/>
    <property type="match status" value="1"/>
</dbReference>
<dbReference type="SMART" id="SM00255">
    <property type="entry name" value="TIR"/>
    <property type="match status" value="1"/>
</dbReference>
<keyword evidence="4" id="KW-1015">Disulfide bond</keyword>
<keyword evidence="6" id="KW-0393">Immunoglobulin domain</keyword>
<dbReference type="InterPro" id="IPR013783">
    <property type="entry name" value="Ig-like_fold"/>
</dbReference>
<dbReference type="GO" id="GO:0016787">
    <property type="term" value="F:hydrolase activity"/>
    <property type="evidence" value="ECO:0007669"/>
    <property type="project" value="UniProtKB-KW"/>
</dbReference>
<sequence length="552" mass="62963">MDTSRLLLILVLSEYSETTKPPCDDYKKESFNLLEGESFYFVPYVFYDISTIPHEEFTWYKNNSKVELISSDEKDRIHHHGGALFFLNLHPEDSGLYTARQMIQSGGCSNYYVKVTVFRTSDKNNSKLLYGQIKNSDVNKWIQCPDPVKKTCNVFKGNFTWYKNLTLLHGKHENYLRVKNAKEDKGIYTCVCTWTHNNKVYNSSGSRMLIMRKPVGHREVEIVSPINKEQSADEGVGIKLNCSVVCGADVGNDCKAGWSINGKPFSPKDGYSQTIETVTEKPSLKTISTAILAIEKVSAQDFQTEFKCSVEGFYSANSTTLSLKRRESIIPLVVGKLCVLFFCVFAAVLGKCFIIDLTLFFRPYLPGSKHTKDTRMYDAYVVYQTQNLDKITEDRLCWFVTNTLPSVLEEKCGYRLFIQGRDDIPGEDYLEQVEHWMQQSRRLIVILTLGSESQADITEKTPVMGGFDWQVGFHHALVQTEMKVILIQFGDPGPQGYANLSPSLQHLIHKSVPIKWPESSRGATAWNSRFWKRVRYLMPATPAMKRQQSSNI</sequence>
<evidence type="ECO:0000259" key="9">
    <source>
        <dbReference type="PROSITE" id="PS50104"/>
    </source>
</evidence>
<dbReference type="OMA" id="FKCFGEG"/>
<evidence type="ECO:0000256" key="5">
    <source>
        <dbReference type="ARBA" id="ARBA00023180"/>
    </source>
</evidence>
<dbReference type="InterPro" id="IPR015621">
    <property type="entry name" value="IL-1_rcpt_fam"/>
</dbReference>